<evidence type="ECO:0000313" key="2">
    <source>
        <dbReference type="EMBL" id="KJY02266.1"/>
    </source>
</evidence>
<dbReference type="PROSITE" id="PS51386">
    <property type="entry name" value="RINT1_TIP20"/>
    <property type="match status" value="1"/>
</dbReference>
<organism evidence="2 3">
    <name type="scientific">Zymoseptoria brevis</name>
    <dbReference type="NCBI Taxonomy" id="1047168"/>
    <lineage>
        <taxon>Eukaryota</taxon>
        <taxon>Fungi</taxon>
        <taxon>Dikarya</taxon>
        <taxon>Ascomycota</taxon>
        <taxon>Pezizomycotina</taxon>
        <taxon>Dothideomycetes</taxon>
        <taxon>Dothideomycetidae</taxon>
        <taxon>Mycosphaerellales</taxon>
        <taxon>Mycosphaerellaceae</taxon>
        <taxon>Zymoseptoria</taxon>
    </lineage>
</organism>
<feature type="compositionally biased region" description="Acidic residues" evidence="1">
    <location>
        <begin position="750"/>
        <end position="768"/>
    </location>
</feature>
<dbReference type="GO" id="GO:0070939">
    <property type="term" value="C:Dsl1/NZR complex"/>
    <property type="evidence" value="ECO:0007669"/>
    <property type="project" value="InterPro"/>
</dbReference>
<dbReference type="OrthoDB" id="2189254at2759"/>
<feature type="region of interest" description="Disordered" evidence="1">
    <location>
        <begin position="43"/>
        <end position="62"/>
    </location>
</feature>
<dbReference type="PANTHER" id="PTHR13520:SF0">
    <property type="entry name" value="RAD50-INTERACTING PROTEIN 1"/>
    <property type="match status" value="1"/>
</dbReference>
<name>A0A0F4H178_9PEZI</name>
<gene>
    <name evidence="2" type="ORF">TI39_contig71g00018</name>
</gene>
<dbReference type="InterPro" id="IPR007528">
    <property type="entry name" value="RINT1_Tip20"/>
</dbReference>
<dbReference type="PANTHER" id="PTHR13520">
    <property type="entry name" value="RAD50-INTERACTING PROTEIN 1 RINT-1"/>
    <property type="match status" value="1"/>
</dbReference>
<feature type="region of interest" description="Disordered" evidence="1">
    <location>
        <begin position="740"/>
        <end position="772"/>
    </location>
</feature>
<dbReference type="Pfam" id="PF04437">
    <property type="entry name" value="RINT1_TIP1"/>
    <property type="match status" value="1"/>
</dbReference>
<dbReference type="GO" id="GO:0006890">
    <property type="term" value="P:retrograde vesicle-mediated transport, Golgi to endoplasmic reticulum"/>
    <property type="evidence" value="ECO:0007669"/>
    <property type="project" value="InterPro"/>
</dbReference>
<dbReference type="GO" id="GO:0060628">
    <property type="term" value="P:regulation of ER to Golgi vesicle-mediated transport"/>
    <property type="evidence" value="ECO:0007669"/>
    <property type="project" value="TreeGrafter"/>
</dbReference>
<keyword evidence="3" id="KW-1185">Reference proteome</keyword>
<evidence type="ECO:0000256" key="1">
    <source>
        <dbReference type="SAM" id="MobiDB-lite"/>
    </source>
</evidence>
<dbReference type="GO" id="GO:0006888">
    <property type="term" value="P:endoplasmic reticulum to Golgi vesicle-mediated transport"/>
    <property type="evidence" value="ECO:0007669"/>
    <property type="project" value="InterPro"/>
</dbReference>
<dbReference type="EMBL" id="LAFY01000068">
    <property type="protein sequence ID" value="KJY02266.1"/>
    <property type="molecule type" value="Genomic_DNA"/>
</dbReference>
<feature type="compositionally biased region" description="Basic and acidic residues" evidence="1">
    <location>
        <begin position="43"/>
        <end position="56"/>
    </location>
</feature>
<dbReference type="Proteomes" id="UP000033647">
    <property type="component" value="Unassembled WGS sequence"/>
</dbReference>
<protein>
    <submittedName>
        <fullName evidence="2">Rint-1 family protein</fullName>
    </submittedName>
</protein>
<comment type="caution">
    <text evidence="2">The sequence shown here is derived from an EMBL/GenBank/DDBJ whole genome shotgun (WGS) entry which is preliminary data.</text>
</comment>
<dbReference type="STRING" id="1047168.A0A0F4H178"/>
<dbReference type="Gene3D" id="1.20.58.670">
    <property type="entry name" value="Dsl1p vesicle tethering complex, Tip20p subunit, domain D"/>
    <property type="match status" value="1"/>
</dbReference>
<dbReference type="InterPro" id="IPR042042">
    <property type="entry name" value="Tip20p_domB"/>
</dbReference>
<accession>A0A0F4H178</accession>
<reference evidence="2 3" key="1">
    <citation type="submission" date="2015-03" db="EMBL/GenBank/DDBJ databases">
        <title>RNA-seq based gene annotation and comparative genomics of four Zymoseptoria species reveal species-specific pathogenicity related genes and transposable element activity.</title>
        <authorList>
            <person name="Grandaubert J."/>
            <person name="Bhattacharyya A."/>
            <person name="Stukenbrock E.H."/>
        </authorList>
    </citation>
    <scope>NUCLEOTIDE SEQUENCE [LARGE SCALE GENOMIC DNA]</scope>
    <source>
        <strain evidence="2 3">Zb18110</strain>
    </source>
</reference>
<dbReference type="InterPro" id="IPR042044">
    <property type="entry name" value="EXOC6PINT-1/Sec15/Tip20_C_dom2"/>
</dbReference>
<dbReference type="AlphaFoldDB" id="A0A0F4H178"/>
<evidence type="ECO:0000313" key="3">
    <source>
        <dbReference type="Proteomes" id="UP000033647"/>
    </source>
</evidence>
<proteinExistence type="predicted"/>
<dbReference type="Gene3D" id="1.20.58.1420">
    <property type="entry name" value="Dsl1p vesicle tethering complex, Tip20p subunit, domain B"/>
    <property type="match status" value="1"/>
</dbReference>
<sequence>MDTRVQDYLDDKLQSAADLDSLDSLLTNVREQQLLLKQQLDDARKDHAETRHRAEKTTQSIHHKATAFQQERQDIDRRLLIVTQSETSDDAVQKFEKSMERLRKLDLAAGYVELLKEVDNLRSECVAQLGKSDDLALEPYRRLQQLVASLRPLQEAAEGAAPHLLDHIVSSVQKVRRTIQTSFSEDLEKTLKKMNWPKPSATVPLALQQEWVANIGRLLDLQKHDLEDREHNIRRSPENEPPVLLPFEVMVLPLSQRFTYHFSGDKPTNRTDKPEYFLTHTLDLISTYSDFIQNSVQPILLRHFRKSELAFTPAYIDATTAFITALVPMLKSKITSFASQVANQPPLLSHLVQEVIQFDTTLQESYDYTPSSPSIPWRGLSFYLLDANSYFQPWLSAEKDFALSRYHAIVESAEAGELDFDAVSADATKPTRAAIRVNDLLETITERYRNLSSFSQKVRFLIDIQIEIFDRYHRRLQSGLEAYLGMTSTVGRTMHGLTKEQLAELQGVRGLDRICRVFGSADYLERAMRDWSDDVFFLELWVELEYRSKNAIGQNIGSWQEVQQKTSSALGVSDTDGTLQGALFDETAASYQRLRVRSESILVDTMTYDIRQALKSYASISTWSSLTSSHSNSVSSELDPTLTILADYFAFLRRALGKVPLRRISRQICHLVQTYVWDHLLHGSRTTFSTAGATQLTTDMRAVCAGIDKYAGNGQARVGMRKLLEGITLLSLPVRGEIARKQTAKSTDSNGDDEASAWGEEEDGEEEVAQGKHMSLFQAERLVFMDNEGARHALEQLGLETLSEAEARTVLGKRVEVGS</sequence>